<sequence length="64" mass="6819">MTALVRAAQEEGSVRADVDASVATRLVFGMVNSLVEWYRPGGGESADQLARDVLAVALDGLRTR</sequence>
<evidence type="ECO:0000313" key="3">
    <source>
        <dbReference type="Proteomes" id="UP001054811"/>
    </source>
</evidence>
<proteinExistence type="predicted"/>
<evidence type="ECO:0000313" key="2">
    <source>
        <dbReference type="EMBL" id="UUT35032.1"/>
    </source>
</evidence>
<organism evidence="2 3">
    <name type="scientific">Microbacterium elymi</name>
    <dbReference type="NCBI Taxonomy" id="2909587"/>
    <lineage>
        <taxon>Bacteria</taxon>
        <taxon>Bacillati</taxon>
        <taxon>Actinomycetota</taxon>
        <taxon>Actinomycetes</taxon>
        <taxon>Micrococcales</taxon>
        <taxon>Microbacteriaceae</taxon>
        <taxon>Microbacterium</taxon>
    </lineage>
</organism>
<dbReference type="Proteomes" id="UP001054811">
    <property type="component" value="Chromosome"/>
</dbReference>
<protein>
    <recommendedName>
        <fullName evidence="1">HTH-type transcriptional repressor KstR2 C-terminal domain-containing protein</fullName>
    </recommendedName>
</protein>
<evidence type="ECO:0000259" key="1">
    <source>
        <dbReference type="Pfam" id="PF17932"/>
    </source>
</evidence>
<gene>
    <name evidence="2" type="ORF">L2X98_32475</name>
</gene>
<feature type="domain" description="HTH-type transcriptional repressor KstR2 C-terminal" evidence="1">
    <location>
        <begin position="2"/>
        <end position="61"/>
    </location>
</feature>
<reference evidence="2" key="1">
    <citation type="submission" date="2022-01" db="EMBL/GenBank/DDBJ databases">
        <title>Microbacterium eymi and Microbacterium rhizovicinus sp. nov., isolated from the rhizospheric soil of Elymus tsukushiensis, a plant native to the Dokdo Islands, Republic of Korea.</title>
        <authorList>
            <person name="Hwang Y.J."/>
        </authorList>
    </citation>
    <scope>NUCLEOTIDE SEQUENCE</scope>
    <source>
        <strain evidence="2">KUDC0405</strain>
    </source>
</reference>
<accession>A0ABY5NIM6</accession>
<dbReference type="Gene3D" id="1.10.357.10">
    <property type="entry name" value="Tetracycline Repressor, domain 2"/>
    <property type="match status" value="1"/>
</dbReference>
<keyword evidence="3" id="KW-1185">Reference proteome</keyword>
<dbReference type="SUPFAM" id="SSF48498">
    <property type="entry name" value="Tetracyclin repressor-like, C-terminal domain"/>
    <property type="match status" value="1"/>
</dbReference>
<name>A0ABY5NIM6_9MICO</name>
<dbReference type="Pfam" id="PF17932">
    <property type="entry name" value="TetR_C_24"/>
    <property type="match status" value="1"/>
</dbReference>
<dbReference type="InterPro" id="IPR036271">
    <property type="entry name" value="Tet_transcr_reg_TetR-rel_C_sf"/>
</dbReference>
<dbReference type="InterPro" id="IPR041490">
    <property type="entry name" value="KstR2_TetR_C"/>
</dbReference>
<dbReference type="EMBL" id="CP091139">
    <property type="protein sequence ID" value="UUT35032.1"/>
    <property type="molecule type" value="Genomic_DNA"/>
</dbReference>